<reference evidence="3" key="1">
    <citation type="submission" date="2013-10" db="EMBL/GenBank/DDBJ databases">
        <title>Genomic analysis of the causative agents of coccidiosis in chickens.</title>
        <authorList>
            <person name="Reid A.J."/>
            <person name="Blake D."/>
            <person name="Billington K."/>
            <person name="Browne H."/>
            <person name="Dunn M."/>
            <person name="Hung S."/>
            <person name="Kawahara F."/>
            <person name="Miranda-Saavedra D."/>
            <person name="Mourier T."/>
            <person name="Nagra H."/>
            <person name="Otto T.D."/>
            <person name="Rawlings N."/>
            <person name="Sanchez A."/>
            <person name="Sanders M."/>
            <person name="Subramaniam C."/>
            <person name="Tay Y."/>
            <person name="Dear P."/>
            <person name="Doerig C."/>
            <person name="Gruber A."/>
            <person name="Parkinson J."/>
            <person name="Shirley M."/>
            <person name="Wan K.L."/>
            <person name="Berriman M."/>
            <person name="Tomley F."/>
            <person name="Pain A."/>
        </authorList>
    </citation>
    <scope>NUCLEOTIDE SEQUENCE [LARGE SCALE GENOMIC DNA]</scope>
    <source>
        <strain evidence="3">Weybridge</strain>
    </source>
</reference>
<proteinExistence type="predicted"/>
<organism evidence="3 4">
    <name type="scientific">Eimeria maxima</name>
    <name type="common">Coccidian parasite</name>
    <dbReference type="NCBI Taxonomy" id="5804"/>
    <lineage>
        <taxon>Eukaryota</taxon>
        <taxon>Sar</taxon>
        <taxon>Alveolata</taxon>
        <taxon>Apicomplexa</taxon>
        <taxon>Conoidasida</taxon>
        <taxon>Coccidia</taxon>
        <taxon>Eucoccidiorida</taxon>
        <taxon>Eimeriorina</taxon>
        <taxon>Eimeriidae</taxon>
        <taxon>Eimeria</taxon>
    </lineage>
</organism>
<feature type="compositionally biased region" description="Pro residues" evidence="1">
    <location>
        <begin position="124"/>
        <end position="133"/>
    </location>
</feature>
<evidence type="ECO:0000256" key="2">
    <source>
        <dbReference type="SAM" id="Phobius"/>
    </source>
</evidence>
<evidence type="ECO:0000256" key="1">
    <source>
        <dbReference type="SAM" id="MobiDB-lite"/>
    </source>
</evidence>
<keyword evidence="2" id="KW-1133">Transmembrane helix</keyword>
<evidence type="ECO:0000313" key="3">
    <source>
        <dbReference type="EMBL" id="CDJ59242.1"/>
    </source>
</evidence>
<reference evidence="3" key="2">
    <citation type="submission" date="2013-10" db="EMBL/GenBank/DDBJ databases">
        <authorList>
            <person name="Aslett M."/>
        </authorList>
    </citation>
    <scope>NUCLEOTIDE SEQUENCE [LARGE SCALE GENOMIC DNA]</scope>
    <source>
        <strain evidence="3">Weybridge</strain>
    </source>
</reference>
<feature type="region of interest" description="Disordered" evidence="1">
    <location>
        <begin position="1"/>
        <end position="22"/>
    </location>
</feature>
<keyword evidence="2" id="KW-0472">Membrane</keyword>
<dbReference type="OrthoDB" id="10647737at2759"/>
<dbReference type="GeneID" id="25336064"/>
<feature type="region of interest" description="Disordered" evidence="1">
    <location>
        <begin position="119"/>
        <end position="185"/>
    </location>
</feature>
<dbReference type="AlphaFoldDB" id="U6M4T4"/>
<protein>
    <submittedName>
        <fullName evidence="3">Uncharacterized protein</fullName>
    </submittedName>
</protein>
<name>U6M4T4_EIMMA</name>
<dbReference type="EMBL" id="HG720211">
    <property type="protein sequence ID" value="CDJ59242.1"/>
    <property type="molecule type" value="Genomic_DNA"/>
</dbReference>
<dbReference type="Proteomes" id="UP000030763">
    <property type="component" value="Unassembled WGS sequence"/>
</dbReference>
<accession>U6M4T4</accession>
<keyword evidence="2" id="KW-0812">Transmembrane</keyword>
<dbReference type="RefSeq" id="XP_013335890.1">
    <property type="nucleotide sequence ID" value="XM_013480436.1"/>
</dbReference>
<feature type="transmembrane region" description="Helical" evidence="2">
    <location>
        <begin position="54"/>
        <end position="75"/>
    </location>
</feature>
<dbReference type="VEuPathDB" id="ToxoDB:EMWEY_00020780"/>
<sequence>MQATEGSPTIPEVAAGPAKPVQQVQLEEDPSVDRLLQDIDSSEARRNLRVGGRFKLRTTILLALFGILLASHFFVRGLLPANLLSGRSLPWLSGTAAADRATAPAVGDVAAPAAAVGDDAAPAAPAPAAPAPAAPAGDVAAPPPPPTASAEDAPYPAPVLPEGSAFTGAPGEGADEQEHGKKNIA</sequence>
<feature type="compositionally biased region" description="Basic and acidic residues" evidence="1">
    <location>
        <begin position="176"/>
        <end position="185"/>
    </location>
</feature>
<gene>
    <name evidence="3" type="ORF">EMWEY_00020780</name>
</gene>
<keyword evidence="4" id="KW-1185">Reference proteome</keyword>
<evidence type="ECO:0000313" key="4">
    <source>
        <dbReference type="Proteomes" id="UP000030763"/>
    </source>
</evidence>